<protein>
    <submittedName>
        <fullName evidence="2">Aldolase</fullName>
    </submittedName>
</protein>
<dbReference type="KEGG" id="acru:HHL28_11135"/>
<keyword evidence="3" id="KW-1185">Reference proteome</keyword>
<dbReference type="Gene3D" id="1.10.150.80">
    <property type="entry name" value="HRDC domain"/>
    <property type="match status" value="1"/>
</dbReference>
<accession>A0A858R812</accession>
<gene>
    <name evidence="2" type="ORF">HHL28_11135</name>
</gene>
<dbReference type="InterPro" id="IPR044876">
    <property type="entry name" value="HRDC_dom_sf"/>
</dbReference>
<dbReference type="PROSITE" id="PS50967">
    <property type="entry name" value="HRDC"/>
    <property type="match status" value="1"/>
</dbReference>
<evidence type="ECO:0000313" key="3">
    <source>
        <dbReference type="Proteomes" id="UP000501891"/>
    </source>
</evidence>
<dbReference type="GO" id="GO:0003676">
    <property type="term" value="F:nucleic acid binding"/>
    <property type="evidence" value="ECO:0007669"/>
    <property type="project" value="InterPro"/>
</dbReference>
<proteinExistence type="predicted"/>
<dbReference type="InterPro" id="IPR002121">
    <property type="entry name" value="HRDC_dom"/>
</dbReference>
<dbReference type="InterPro" id="IPR010997">
    <property type="entry name" value="HRDC-like_sf"/>
</dbReference>
<dbReference type="AlphaFoldDB" id="A0A858R812"/>
<feature type="domain" description="HRDC" evidence="1">
    <location>
        <begin position="59"/>
        <end position="139"/>
    </location>
</feature>
<dbReference type="EMBL" id="CP051775">
    <property type="protein sequence ID" value="QJE73565.1"/>
    <property type="molecule type" value="Genomic_DNA"/>
</dbReference>
<evidence type="ECO:0000259" key="1">
    <source>
        <dbReference type="PROSITE" id="PS50967"/>
    </source>
</evidence>
<evidence type="ECO:0000313" key="2">
    <source>
        <dbReference type="EMBL" id="QJE73565.1"/>
    </source>
</evidence>
<reference evidence="2" key="1">
    <citation type="submission" date="2020-04" db="EMBL/GenBank/DDBJ databases">
        <title>A desert anoxygenic phototrophic bacterium fixes CO2 using RubisCO under aerobic conditions.</title>
        <authorList>
            <person name="Tang K."/>
        </authorList>
    </citation>
    <scope>NUCLEOTIDE SEQUENCE [LARGE SCALE GENOMIC DNA]</scope>
    <source>
        <strain evidence="2">MIMtkB3</strain>
    </source>
</reference>
<dbReference type="Proteomes" id="UP000501891">
    <property type="component" value="Chromosome"/>
</dbReference>
<sequence>MNLEIRTFSIRDAASEEDEGRLAAFLRTVEVERIDTAYADGGWRVLVHFRDLRRKEERAQIETAIQAALNLWRADMARNLGIDREAVLPSALVSEVARYAPTTEIELSVIANAVGVNVRERGADIVRVVRQTMEELTGEDL</sequence>
<dbReference type="SUPFAM" id="SSF47819">
    <property type="entry name" value="HRDC-like"/>
    <property type="match status" value="1"/>
</dbReference>
<name>A0A858R812_9PROT</name>
<dbReference type="Pfam" id="PF00570">
    <property type="entry name" value="HRDC"/>
    <property type="match status" value="1"/>
</dbReference>
<dbReference type="GO" id="GO:0000166">
    <property type="term" value="F:nucleotide binding"/>
    <property type="evidence" value="ECO:0007669"/>
    <property type="project" value="InterPro"/>
</dbReference>
<organism evidence="2 3">
    <name type="scientific">Aerophototrophica crusticola</name>
    <dbReference type="NCBI Taxonomy" id="1709002"/>
    <lineage>
        <taxon>Bacteria</taxon>
        <taxon>Pseudomonadati</taxon>
        <taxon>Pseudomonadota</taxon>
        <taxon>Alphaproteobacteria</taxon>
        <taxon>Rhodospirillales</taxon>
        <taxon>Rhodospirillaceae</taxon>
        <taxon>Aerophototrophica</taxon>
    </lineage>
</organism>